<dbReference type="InterPro" id="IPR025724">
    <property type="entry name" value="GAG-pre-integrase_dom"/>
</dbReference>
<evidence type="ECO:0000313" key="3">
    <source>
        <dbReference type="Proteomes" id="UP000323597"/>
    </source>
</evidence>
<reference evidence="2 3" key="1">
    <citation type="submission" date="2019-07" db="EMBL/GenBank/DDBJ databases">
        <title>WGS assembly of Gossypium mustelinum.</title>
        <authorList>
            <person name="Chen Z.J."/>
            <person name="Sreedasyam A."/>
            <person name="Ando A."/>
            <person name="Song Q."/>
            <person name="De L."/>
            <person name="Hulse-Kemp A."/>
            <person name="Ding M."/>
            <person name="Ye W."/>
            <person name="Kirkbride R."/>
            <person name="Jenkins J."/>
            <person name="Plott C."/>
            <person name="Lovell J."/>
            <person name="Lin Y.-M."/>
            <person name="Vaughn R."/>
            <person name="Liu B."/>
            <person name="Li W."/>
            <person name="Simpson S."/>
            <person name="Scheffler B."/>
            <person name="Saski C."/>
            <person name="Grover C."/>
            <person name="Hu G."/>
            <person name="Conover J."/>
            <person name="Carlson J."/>
            <person name="Shu S."/>
            <person name="Boston L."/>
            <person name="Williams M."/>
            <person name="Peterson D."/>
            <person name="Mcgee K."/>
            <person name="Jones D."/>
            <person name="Wendel J."/>
            <person name="Stelly D."/>
            <person name="Grimwood J."/>
            <person name="Schmutz J."/>
        </authorList>
    </citation>
    <scope>NUCLEOTIDE SEQUENCE [LARGE SCALE GENOMIC DNA]</scope>
    <source>
        <strain evidence="2">1408120.09</strain>
    </source>
</reference>
<dbReference type="Proteomes" id="UP000323597">
    <property type="component" value="Chromosome D07"/>
</dbReference>
<dbReference type="InterPro" id="IPR036397">
    <property type="entry name" value="RNaseH_sf"/>
</dbReference>
<dbReference type="PANTHER" id="PTHR42648:SF26">
    <property type="entry name" value="INTEGRASE CATALYTIC DOMAIN-CONTAINING PROTEIN"/>
    <property type="match status" value="1"/>
</dbReference>
<protein>
    <recommendedName>
        <fullName evidence="1">GAG-pre-integrase domain-containing protein</fullName>
    </recommendedName>
</protein>
<dbReference type="Gene3D" id="3.30.420.10">
    <property type="entry name" value="Ribonuclease H-like superfamily/Ribonuclease H"/>
    <property type="match status" value="1"/>
</dbReference>
<keyword evidence="3" id="KW-1185">Reference proteome</keyword>
<gene>
    <name evidence="2" type="ORF">E1A91_D07G176500v1</name>
</gene>
<sequence>MLCLITMVIHLLVVLAHYVQVLLKLFQKVTEFLSVCKLHQQWLQTRLGTQILVQLGISHMILHFYSSLTLLQAVLAQGVEVNGLYELDVNQKFSALPYLSSDLSCFTTSVSSNNNDCVKCKSLTSHELWHHRLGHNSTHNLAHLASTSALPVKILKDFPLCVACQYGKSHKLPFISSTTEYTSPLQLIHCDVWGPAPCVSSGYKYYISFIDAYSRHVWIFHLKQKSEALSAFLVFKKQINLSSYI</sequence>
<dbReference type="EMBL" id="CM017655">
    <property type="protein sequence ID" value="TYI74096.1"/>
    <property type="molecule type" value="Genomic_DNA"/>
</dbReference>
<dbReference type="PANTHER" id="PTHR42648">
    <property type="entry name" value="TRANSPOSASE, PUTATIVE-RELATED"/>
    <property type="match status" value="1"/>
</dbReference>
<dbReference type="GO" id="GO:0003676">
    <property type="term" value="F:nucleic acid binding"/>
    <property type="evidence" value="ECO:0007669"/>
    <property type="project" value="InterPro"/>
</dbReference>
<dbReference type="InterPro" id="IPR039537">
    <property type="entry name" value="Retrotran_Ty1/copia-like"/>
</dbReference>
<evidence type="ECO:0000259" key="1">
    <source>
        <dbReference type="Pfam" id="PF13976"/>
    </source>
</evidence>
<feature type="domain" description="GAG-pre-integrase" evidence="1">
    <location>
        <begin position="106"/>
        <end position="169"/>
    </location>
</feature>
<organism evidence="2 3">
    <name type="scientific">Gossypium mustelinum</name>
    <name type="common">Cotton</name>
    <name type="synonym">Gossypium caicoense</name>
    <dbReference type="NCBI Taxonomy" id="34275"/>
    <lineage>
        <taxon>Eukaryota</taxon>
        <taxon>Viridiplantae</taxon>
        <taxon>Streptophyta</taxon>
        <taxon>Embryophyta</taxon>
        <taxon>Tracheophyta</taxon>
        <taxon>Spermatophyta</taxon>
        <taxon>Magnoliopsida</taxon>
        <taxon>eudicotyledons</taxon>
        <taxon>Gunneridae</taxon>
        <taxon>Pentapetalae</taxon>
        <taxon>rosids</taxon>
        <taxon>malvids</taxon>
        <taxon>Malvales</taxon>
        <taxon>Malvaceae</taxon>
        <taxon>Malvoideae</taxon>
        <taxon>Gossypium</taxon>
    </lineage>
</organism>
<accession>A0A5D2UD60</accession>
<name>A0A5D2UD60_GOSMU</name>
<evidence type="ECO:0000313" key="2">
    <source>
        <dbReference type="EMBL" id="TYI74096.1"/>
    </source>
</evidence>
<dbReference type="InterPro" id="IPR012337">
    <property type="entry name" value="RNaseH-like_sf"/>
</dbReference>
<dbReference type="Pfam" id="PF13976">
    <property type="entry name" value="gag_pre-integrs"/>
    <property type="match status" value="1"/>
</dbReference>
<dbReference type="SUPFAM" id="SSF53098">
    <property type="entry name" value="Ribonuclease H-like"/>
    <property type="match status" value="1"/>
</dbReference>
<proteinExistence type="predicted"/>
<dbReference type="AlphaFoldDB" id="A0A5D2UD60"/>